<dbReference type="InterPro" id="IPR036881">
    <property type="entry name" value="Glyco_hydro_3_C_sf"/>
</dbReference>
<dbReference type="PANTHER" id="PTHR42715">
    <property type="entry name" value="BETA-GLUCOSIDASE"/>
    <property type="match status" value="1"/>
</dbReference>
<protein>
    <recommendedName>
        <fullName evidence="7">Glycoside hydrolase family 3 C-terminal domain-containing protein</fullName>
    </recommendedName>
</protein>
<sequence length="99" mass="11765">MFGKVNPSGKLPYSIFKNENDYPPFPDSHLKMQKQWEINEDKYIDPFDVEYNYYLGYTLAEKKNIPVSFHFGFGLSYTQFKFNNITTDKKHILKTIPSR</sequence>
<accession>A0A9W6EVZ5</accession>
<dbReference type="AlphaFoldDB" id="A0A9W6EVZ5"/>
<proteinExistence type="inferred from homology"/>
<dbReference type="Gene3D" id="3.40.50.1700">
    <property type="entry name" value="Glycoside hydrolase family 3 C-terminal domain"/>
    <property type="match status" value="1"/>
</dbReference>
<dbReference type="PANTHER" id="PTHR42715:SF2">
    <property type="entry name" value="BETA-GLUCOSIDASE F-RELATED"/>
    <property type="match status" value="1"/>
</dbReference>
<evidence type="ECO:0000256" key="3">
    <source>
        <dbReference type="ARBA" id="ARBA00022801"/>
    </source>
</evidence>
<keyword evidence="5" id="KW-0119">Carbohydrate metabolism</keyword>
<evidence type="ECO:0000256" key="4">
    <source>
        <dbReference type="ARBA" id="ARBA00023001"/>
    </source>
</evidence>
<dbReference type="InterPro" id="IPR050288">
    <property type="entry name" value="Cellulose_deg_GH3"/>
</dbReference>
<dbReference type="SUPFAM" id="SSF52279">
    <property type="entry name" value="Beta-D-glucan exohydrolase, C-terminal domain"/>
    <property type="match status" value="1"/>
</dbReference>
<dbReference type="GO" id="GO:0008422">
    <property type="term" value="F:beta-glucosidase activity"/>
    <property type="evidence" value="ECO:0007669"/>
    <property type="project" value="TreeGrafter"/>
</dbReference>
<evidence type="ECO:0000256" key="2">
    <source>
        <dbReference type="ARBA" id="ARBA00005336"/>
    </source>
</evidence>
<keyword evidence="9" id="KW-1185">Reference proteome</keyword>
<keyword evidence="6" id="KW-0624">Polysaccharide degradation</keyword>
<dbReference type="InterPro" id="IPR002772">
    <property type="entry name" value="Glyco_hydro_3_C"/>
</dbReference>
<gene>
    <name evidence="8" type="ORF">NBRC110019_12320</name>
</gene>
<evidence type="ECO:0000259" key="7">
    <source>
        <dbReference type="Pfam" id="PF01915"/>
    </source>
</evidence>
<keyword evidence="4" id="KW-0136">Cellulose degradation</keyword>
<evidence type="ECO:0000256" key="1">
    <source>
        <dbReference type="ARBA" id="ARBA00004881"/>
    </source>
</evidence>
<dbReference type="EMBL" id="BRVP01000007">
    <property type="protein sequence ID" value="GLB52193.1"/>
    <property type="molecule type" value="Genomic_DNA"/>
</dbReference>
<keyword evidence="3" id="KW-0378">Hydrolase</keyword>
<dbReference type="Pfam" id="PF01915">
    <property type="entry name" value="Glyco_hydro_3_C"/>
    <property type="match status" value="1"/>
</dbReference>
<name>A0A9W6EVZ5_9FLAO</name>
<reference evidence="8" key="1">
    <citation type="submission" date="2022-07" db="EMBL/GenBank/DDBJ databases">
        <title>Taxonomy of Novel Oxalotrophic and Methylotrophic Bacteria.</title>
        <authorList>
            <person name="Sahin N."/>
            <person name="Tani A."/>
        </authorList>
    </citation>
    <scope>NUCLEOTIDE SEQUENCE</scope>
    <source>
        <strain evidence="8">AM327</strain>
    </source>
</reference>
<feature type="domain" description="Glycoside hydrolase family 3 C-terminal" evidence="7">
    <location>
        <begin position="1"/>
        <end position="77"/>
    </location>
</feature>
<dbReference type="Proteomes" id="UP001143545">
    <property type="component" value="Unassembled WGS sequence"/>
</dbReference>
<comment type="pathway">
    <text evidence="1">Glycan metabolism.</text>
</comment>
<evidence type="ECO:0000256" key="6">
    <source>
        <dbReference type="ARBA" id="ARBA00023326"/>
    </source>
</evidence>
<evidence type="ECO:0000256" key="5">
    <source>
        <dbReference type="ARBA" id="ARBA00023277"/>
    </source>
</evidence>
<dbReference type="GO" id="GO:0030245">
    <property type="term" value="P:cellulose catabolic process"/>
    <property type="evidence" value="ECO:0007669"/>
    <property type="project" value="UniProtKB-KW"/>
</dbReference>
<comment type="similarity">
    <text evidence="2">Belongs to the glycosyl hydrolase 3 family.</text>
</comment>
<organism evidence="8 9">
    <name type="scientific">Neptunitalea chrysea</name>
    <dbReference type="NCBI Taxonomy" id="1647581"/>
    <lineage>
        <taxon>Bacteria</taxon>
        <taxon>Pseudomonadati</taxon>
        <taxon>Bacteroidota</taxon>
        <taxon>Flavobacteriia</taxon>
        <taxon>Flavobacteriales</taxon>
        <taxon>Flavobacteriaceae</taxon>
        <taxon>Neptunitalea</taxon>
    </lineage>
</organism>
<comment type="caution">
    <text evidence="8">The sequence shown here is derived from an EMBL/GenBank/DDBJ whole genome shotgun (WGS) entry which is preliminary data.</text>
</comment>
<evidence type="ECO:0000313" key="8">
    <source>
        <dbReference type="EMBL" id="GLB52193.1"/>
    </source>
</evidence>
<evidence type="ECO:0000313" key="9">
    <source>
        <dbReference type="Proteomes" id="UP001143545"/>
    </source>
</evidence>